<sequence length="70" mass="7655">MPLTSLQCSEIVSEKYKEYEIDETPYVVVKAADAGTYGMGIMTVRSADRGHCAEPQTAQQDECRQGRPGG</sequence>
<proteinExistence type="predicted"/>
<evidence type="ECO:0000313" key="3">
    <source>
        <dbReference type="Proteomes" id="UP000808146"/>
    </source>
</evidence>
<reference evidence="2" key="1">
    <citation type="submission" date="2020-10" db="EMBL/GenBank/DDBJ databases">
        <title>Connecting structure to function with the recovery of over 1000 high-quality activated sludge metagenome-assembled genomes encoding full-length rRNA genes using long-read sequencing.</title>
        <authorList>
            <person name="Singleton C.M."/>
            <person name="Petriglieri F."/>
            <person name="Kristensen J.M."/>
            <person name="Kirkegaard R.H."/>
            <person name="Michaelsen T.Y."/>
            <person name="Andersen M.H."/>
            <person name="Karst S.M."/>
            <person name="Dueholm M.S."/>
            <person name="Nielsen P.H."/>
            <person name="Albertsen M."/>
        </authorList>
    </citation>
    <scope>NUCLEOTIDE SEQUENCE</scope>
    <source>
        <strain evidence="2">OdNE_18-Q3-R46-58_BAT3C.305</strain>
    </source>
</reference>
<dbReference type="GO" id="GO:0016874">
    <property type="term" value="F:ligase activity"/>
    <property type="evidence" value="ECO:0007669"/>
    <property type="project" value="UniProtKB-KW"/>
</dbReference>
<dbReference type="InterPro" id="IPR011718">
    <property type="entry name" value="GshA"/>
</dbReference>
<organism evidence="2 3">
    <name type="scientific">Candidatus Dechloromonas phosphorivorans</name>
    <dbReference type="NCBI Taxonomy" id="2899244"/>
    <lineage>
        <taxon>Bacteria</taxon>
        <taxon>Pseudomonadati</taxon>
        <taxon>Pseudomonadota</taxon>
        <taxon>Betaproteobacteria</taxon>
        <taxon>Rhodocyclales</taxon>
        <taxon>Azonexaceae</taxon>
        <taxon>Dechloromonas</taxon>
    </lineage>
</organism>
<accession>A0A9D7LPM8</accession>
<dbReference type="Proteomes" id="UP000808146">
    <property type="component" value="Unassembled WGS sequence"/>
</dbReference>
<dbReference type="EMBL" id="JADKBR010000019">
    <property type="protein sequence ID" value="MBK8891670.1"/>
    <property type="molecule type" value="Genomic_DNA"/>
</dbReference>
<gene>
    <name evidence="2" type="ORF">IPN75_15485</name>
</gene>
<feature type="region of interest" description="Disordered" evidence="1">
    <location>
        <begin position="50"/>
        <end position="70"/>
    </location>
</feature>
<feature type="compositionally biased region" description="Basic and acidic residues" evidence="1">
    <location>
        <begin position="61"/>
        <end position="70"/>
    </location>
</feature>
<dbReference type="AlphaFoldDB" id="A0A9D7LPM8"/>
<dbReference type="Pfam" id="PF08886">
    <property type="entry name" value="GshA"/>
    <property type="match status" value="1"/>
</dbReference>
<name>A0A9D7LPM8_9RHOO</name>
<evidence type="ECO:0000313" key="2">
    <source>
        <dbReference type="EMBL" id="MBK8891670.1"/>
    </source>
</evidence>
<protein>
    <submittedName>
        <fullName evidence="2">Glutamate--cysteine ligase</fullName>
    </submittedName>
</protein>
<evidence type="ECO:0000256" key="1">
    <source>
        <dbReference type="SAM" id="MobiDB-lite"/>
    </source>
</evidence>
<keyword evidence="2" id="KW-0436">Ligase</keyword>
<comment type="caution">
    <text evidence="2">The sequence shown here is derived from an EMBL/GenBank/DDBJ whole genome shotgun (WGS) entry which is preliminary data.</text>
</comment>